<accession>A0A6C0BY54</accession>
<name>A0A6C0BY54_9ZZZZ</name>
<evidence type="ECO:0000313" key="1">
    <source>
        <dbReference type="EMBL" id="QHS97020.1"/>
    </source>
</evidence>
<organism evidence="1">
    <name type="scientific">viral metagenome</name>
    <dbReference type="NCBI Taxonomy" id="1070528"/>
    <lineage>
        <taxon>unclassified sequences</taxon>
        <taxon>metagenomes</taxon>
        <taxon>organismal metagenomes</taxon>
    </lineage>
</organism>
<sequence length="316" mass="36783">MKHIYLIVKNINAGSTLLRAQHIKNALPSHYRILTQTIELNSIDKLSDVKNSIIIWIGHLGSKYITLLSNSNTQILDIVDKYLYNKNEIIHSLNNNIYDRLIVNNIFMKNYFESNTKFKGNTSVIYHHWDNRLSTTKTVGYNKLVFGYMGSIKSLLHTDNFLHYKNLMKKFPIVFFDTEIGKDVTNNVISNNINFPVTYTTYNIPNEVHFQCDINIRDPNKDVSKFKTTAKIATASALNHNIITTYDEAIKDILPVDYPFILKSSHEDECHKMFKLVIDDYNSSKILWNRGLTIMKKVKERLKIENIILKYIEILN</sequence>
<dbReference type="EMBL" id="MN739283">
    <property type="protein sequence ID" value="QHS97020.1"/>
    <property type="molecule type" value="Genomic_DNA"/>
</dbReference>
<reference evidence="1" key="1">
    <citation type="journal article" date="2020" name="Nature">
        <title>Giant virus diversity and host interactions through global metagenomics.</title>
        <authorList>
            <person name="Schulz F."/>
            <person name="Roux S."/>
            <person name="Paez-Espino D."/>
            <person name="Jungbluth S."/>
            <person name="Walsh D.A."/>
            <person name="Denef V.J."/>
            <person name="McMahon K.D."/>
            <person name="Konstantinidis K.T."/>
            <person name="Eloe-Fadrosh E.A."/>
            <person name="Kyrpides N.C."/>
            <person name="Woyke T."/>
        </authorList>
    </citation>
    <scope>NUCLEOTIDE SEQUENCE</scope>
    <source>
        <strain evidence="1">GVMAG-M-3300020166-5</strain>
    </source>
</reference>
<evidence type="ECO:0008006" key="2">
    <source>
        <dbReference type="Google" id="ProtNLM"/>
    </source>
</evidence>
<protein>
    <recommendedName>
        <fullName evidence="2">Glycosyl transferase family 1 domain-containing protein</fullName>
    </recommendedName>
</protein>
<proteinExistence type="predicted"/>
<dbReference type="AlphaFoldDB" id="A0A6C0BY54"/>